<gene>
    <name evidence="2" type="ORF">R1sor_007387</name>
</gene>
<accession>A0ABD3HS11</accession>
<protein>
    <submittedName>
        <fullName evidence="2">Uncharacterized protein</fullName>
    </submittedName>
</protein>
<comment type="caution">
    <text evidence="2">The sequence shown here is derived from an EMBL/GenBank/DDBJ whole genome shotgun (WGS) entry which is preliminary data.</text>
</comment>
<dbReference type="AlphaFoldDB" id="A0ABD3HS11"/>
<name>A0ABD3HS11_9MARC</name>
<feature type="compositionally biased region" description="Basic residues" evidence="1">
    <location>
        <begin position="281"/>
        <end position="296"/>
    </location>
</feature>
<dbReference type="EMBL" id="JBJQOH010000003">
    <property type="protein sequence ID" value="KAL3693736.1"/>
    <property type="molecule type" value="Genomic_DNA"/>
</dbReference>
<dbReference type="Proteomes" id="UP001633002">
    <property type="component" value="Unassembled WGS sequence"/>
</dbReference>
<evidence type="ECO:0000313" key="2">
    <source>
        <dbReference type="EMBL" id="KAL3693736.1"/>
    </source>
</evidence>
<proteinExistence type="predicted"/>
<evidence type="ECO:0000313" key="3">
    <source>
        <dbReference type="Proteomes" id="UP001633002"/>
    </source>
</evidence>
<feature type="region of interest" description="Disordered" evidence="1">
    <location>
        <begin position="356"/>
        <end position="391"/>
    </location>
</feature>
<feature type="region of interest" description="Disordered" evidence="1">
    <location>
        <begin position="281"/>
        <end position="324"/>
    </location>
</feature>
<keyword evidence="3" id="KW-1185">Reference proteome</keyword>
<sequence length="391" mass="44129">MGSSQPQDCPGLRQRTMELMEKSFMSKYDSGFHRALTAMCAFVPYSFKELKDVNVVDFSAMRQFGILQYIASLQRHCVPSDVFFFGIFNTDASDERLLITGADGRSNVIGWSEVTTAFGGEHSDEDEFRGTKIMHRQLLPYKPSAFLPETVEKNLNKGLVSGKDYEEVLYYREAAPYGPTYYLMTLIAEVFWSHSRSYRFLMPQVYAYVRALHGHPYNWAKAIVKSLKSEITYLQREARSAKDSRKTIQVVWGPVFVHLLYTFRHQIFADLADQVDKTPKKLLPKKSKPTKLKRQKANTGGPRVRLVSKKPNGNGGQPRKSVSPTTITNIADLASTLSEDVKHILENRYQSLISQLDNGPENGKEKFQALQQSKAAEDGAPVSQGQIPPGL</sequence>
<organism evidence="2 3">
    <name type="scientific">Riccia sorocarpa</name>
    <dbReference type="NCBI Taxonomy" id="122646"/>
    <lineage>
        <taxon>Eukaryota</taxon>
        <taxon>Viridiplantae</taxon>
        <taxon>Streptophyta</taxon>
        <taxon>Embryophyta</taxon>
        <taxon>Marchantiophyta</taxon>
        <taxon>Marchantiopsida</taxon>
        <taxon>Marchantiidae</taxon>
        <taxon>Marchantiales</taxon>
        <taxon>Ricciaceae</taxon>
        <taxon>Riccia</taxon>
    </lineage>
</organism>
<reference evidence="2 3" key="1">
    <citation type="submission" date="2024-09" db="EMBL/GenBank/DDBJ databases">
        <title>Chromosome-scale assembly of Riccia sorocarpa.</title>
        <authorList>
            <person name="Paukszto L."/>
        </authorList>
    </citation>
    <scope>NUCLEOTIDE SEQUENCE [LARGE SCALE GENOMIC DNA]</scope>
    <source>
        <strain evidence="2">LP-2024</strain>
        <tissue evidence="2">Aerial parts of the thallus</tissue>
    </source>
</reference>
<evidence type="ECO:0000256" key="1">
    <source>
        <dbReference type="SAM" id="MobiDB-lite"/>
    </source>
</evidence>